<feature type="transmembrane region" description="Helical" evidence="9">
    <location>
        <begin position="47"/>
        <end position="68"/>
    </location>
</feature>
<name>A0ABP4TRF9_9ACTN</name>
<dbReference type="Pfam" id="PF08478">
    <property type="entry name" value="POTRA_1"/>
    <property type="match status" value="1"/>
</dbReference>
<keyword evidence="3" id="KW-0132">Cell division</keyword>
<accession>A0ABP4TRF9</accession>
<evidence type="ECO:0000256" key="9">
    <source>
        <dbReference type="SAM" id="Phobius"/>
    </source>
</evidence>
<dbReference type="InterPro" id="IPR005548">
    <property type="entry name" value="Cell_div_FtsQ/DivIB_C"/>
</dbReference>
<evidence type="ECO:0000313" key="11">
    <source>
        <dbReference type="EMBL" id="GAA1692167.1"/>
    </source>
</evidence>
<feature type="domain" description="POTRA" evidence="10">
    <location>
        <begin position="73"/>
        <end position="142"/>
    </location>
</feature>
<dbReference type="InterPro" id="IPR050487">
    <property type="entry name" value="FtsQ_DivIB"/>
</dbReference>
<keyword evidence="12" id="KW-1185">Reference proteome</keyword>
<evidence type="ECO:0000256" key="2">
    <source>
        <dbReference type="ARBA" id="ARBA00022475"/>
    </source>
</evidence>
<dbReference type="PANTHER" id="PTHR37820:SF1">
    <property type="entry name" value="CELL DIVISION PROTEIN FTSQ"/>
    <property type="match status" value="1"/>
</dbReference>
<sequence length="263" mass="27686">MKTAGTPRRESWRVVHEQDQTRRTDDLQSVADRIRAGHGRLGRWHRLIAWTSVLAVLLLAGGGAWLIYGTKVLDVQTISVVGAQTVDTGAIVDAAGIQRGAALSHVDLAAAQRRLLTALPPLASAAISRSWPHTVVISVRERVAVAVVSPGYREIDSTGVVFRTMPSRPAGLPVLSLANPGPKDPSTAAALTVSQALSPALKSQVASITAPSPSQVTLNLTGGRTVVWGDASQSEEKAAVLAVLLKRPGKKYDVSAPSVVTVR</sequence>
<evidence type="ECO:0000259" key="10">
    <source>
        <dbReference type="PROSITE" id="PS51779"/>
    </source>
</evidence>
<proteinExistence type="predicted"/>
<dbReference type="RefSeq" id="WP_344312594.1">
    <property type="nucleotide sequence ID" value="NZ_BAAANY010000019.1"/>
</dbReference>
<protein>
    <submittedName>
        <fullName evidence="11">FtsQ-type POTRA domain-containing protein</fullName>
    </submittedName>
</protein>
<dbReference type="Proteomes" id="UP001500618">
    <property type="component" value="Unassembled WGS sequence"/>
</dbReference>
<dbReference type="PROSITE" id="PS51779">
    <property type="entry name" value="POTRA"/>
    <property type="match status" value="1"/>
</dbReference>
<dbReference type="Pfam" id="PF03799">
    <property type="entry name" value="FtsQ_DivIB_C"/>
    <property type="match status" value="1"/>
</dbReference>
<dbReference type="EMBL" id="BAAANY010000019">
    <property type="protein sequence ID" value="GAA1692167.1"/>
    <property type="molecule type" value="Genomic_DNA"/>
</dbReference>
<evidence type="ECO:0000256" key="3">
    <source>
        <dbReference type="ARBA" id="ARBA00022618"/>
    </source>
</evidence>
<keyword evidence="6 9" id="KW-0472">Membrane</keyword>
<comment type="caution">
    <text evidence="11">The sequence shown here is derived from an EMBL/GenBank/DDBJ whole genome shotgun (WGS) entry which is preliminary data.</text>
</comment>
<keyword evidence="5 9" id="KW-1133">Transmembrane helix</keyword>
<comment type="subcellular location">
    <subcellularLocation>
        <location evidence="1">Membrane</location>
    </subcellularLocation>
</comment>
<dbReference type="Gene3D" id="3.10.20.310">
    <property type="entry name" value="membrane protein fhac"/>
    <property type="match status" value="1"/>
</dbReference>
<dbReference type="InterPro" id="IPR013685">
    <property type="entry name" value="POTRA_FtsQ_type"/>
</dbReference>
<organism evidence="11 12">
    <name type="scientific">Fodinicola feengrottensis</name>
    <dbReference type="NCBI Taxonomy" id="435914"/>
    <lineage>
        <taxon>Bacteria</taxon>
        <taxon>Bacillati</taxon>
        <taxon>Actinomycetota</taxon>
        <taxon>Actinomycetes</taxon>
        <taxon>Mycobacteriales</taxon>
        <taxon>Fodinicola</taxon>
    </lineage>
</organism>
<evidence type="ECO:0000313" key="12">
    <source>
        <dbReference type="Proteomes" id="UP001500618"/>
    </source>
</evidence>
<keyword evidence="2" id="KW-1003">Cell membrane</keyword>
<feature type="compositionally biased region" description="Basic and acidic residues" evidence="8">
    <location>
        <begin position="7"/>
        <end position="20"/>
    </location>
</feature>
<evidence type="ECO:0000256" key="7">
    <source>
        <dbReference type="ARBA" id="ARBA00023306"/>
    </source>
</evidence>
<keyword evidence="7" id="KW-0131">Cell cycle</keyword>
<evidence type="ECO:0000256" key="6">
    <source>
        <dbReference type="ARBA" id="ARBA00023136"/>
    </source>
</evidence>
<feature type="region of interest" description="Disordered" evidence="8">
    <location>
        <begin position="1"/>
        <end position="20"/>
    </location>
</feature>
<reference evidence="12" key="1">
    <citation type="journal article" date="2019" name="Int. J. Syst. Evol. Microbiol.">
        <title>The Global Catalogue of Microorganisms (GCM) 10K type strain sequencing project: providing services to taxonomists for standard genome sequencing and annotation.</title>
        <authorList>
            <consortium name="The Broad Institute Genomics Platform"/>
            <consortium name="The Broad Institute Genome Sequencing Center for Infectious Disease"/>
            <person name="Wu L."/>
            <person name="Ma J."/>
        </authorList>
    </citation>
    <scope>NUCLEOTIDE SEQUENCE [LARGE SCALE GENOMIC DNA]</scope>
    <source>
        <strain evidence="12">JCM 14718</strain>
    </source>
</reference>
<keyword evidence="4 9" id="KW-0812">Transmembrane</keyword>
<evidence type="ECO:0000256" key="4">
    <source>
        <dbReference type="ARBA" id="ARBA00022692"/>
    </source>
</evidence>
<dbReference type="InterPro" id="IPR034746">
    <property type="entry name" value="POTRA"/>
</dbReference>
<gene>
    <name evidence="11" type="ORF">GCM10009765_46920</name>
</gene>
<evidence type="ECO:0000256" key="1">
    <source>
        <dbReference type="ARBA" id="ARBA00004370"/>
    </source>
</evidence>
<dbReference type="PANTHER" id="PTHR37820">
    <property type="entry name" value="CELL DIVISION PROTEIN DIVIB"/>
    <property type="match status" value="1"/>
</dbReference>
<evidence type="ECO:0000256" key="8">
    <source>
        <dbReference type="SAM" id="MobiDB-lite"/>
    </source>
</evidence>
<evidence type="ECO:0000256" key="5">
    <source>
        <dbReference type="ARBA" id="ARBA00022989"/>
    </source>
</evidence>